<organism evidence="1 2">
    <name type="scientific">Dendrolimus kikuchii</name>
    <dbReference type="NCBI Taxonomy" id="765133"/>
    <lineage>
        <taxon>Eukaryota</taxon>
        <taxon>Metazoa</taxon>
        <taxon>Ecdysozoa</taxon>
        <taxon>Arthropoda</taxon>
        <taxon>Hexapoda</taxon>
        <taxon>Insecta</taxon>
        <taxon>Pterygota</taxon>
        <taxon>Neoptera</taxon>
        <taxon>Endopterygota</taxon>
        <taxon>Lepidoptera</taxon>
        <taxon>Glossata</taxon>
        <taxon>Ditrysia</taxon>
        <taxon>Bombycoidea</taxon>
        <taxon>Lasiocampidae</taxon>
        <taxon>Dendrolimus</taxon>
    </lineage>
</organism>
<keyword evidence="2" id="KW-1185">Reference proteome</keyword>
<reference evidence="1 2" key="1">
    <citation type="journal article" date="2021" name="Front. Genet.">
        <title>Chromosome-Level Genome Assembly Reveals Significant Gene Expansion in the Toll and IMD Signaling Pathways of Dendrolimus kikuchii.</title>
        <authorList>
            <person name="Zhou J."/>
            <person name="Wu P."/>
            <person name="Xiong Z."/>
            <person name="Liu N."/>
            <person name="Zhao N."/>
            <person name="Ji M."/>
            <person name="Qiu Y."/>
            <person name="Yang B."/>
        </authorList>
    </citation>
    <scope>NUCLEOTIDE SEQUENCE [LARGE SCALE GENOMIC DNA]</scope>
    <source>
        <strain evidence="1">Ann1</strain>
    </source>
</reference>
<dbReference type="Proteomes" id="UP000824533">
    <property type="component" value="Linkage Group LG17"/>
</dbReference>
<gene>
    <name evidence="1" type="ORF">K1T71_009622</name>
</gene>
<dbReference type="EMBL" id="CM034403">
    <property type="protein sequence ID" value="KAJ0174514.1"/>
    <property type="molecule type" value="Genomic_DNA"/>
</dbReference>
<protein>
    <submittedName>
        <fullName evidence="1">Uncharacterized protein</fullName>
    </submittedName>
</protein>
<evidence type="ECO:0000313" key="1">
    <source>
        <dbReference type="EMBL" id="KAJ0174514.1"/>
    </source>
</evidence>
<evidence type="ECO:0000313" key="2">
    <source>
        <dbReference type="Proteomes" id="UP000824533"/>
    </source>
</evidence>
<proteinExistence type="predicted"/>
<accession>A0ACC1CS67</accession>
<sequence>MAALKLRLWWVAVALLVWSPHTQCKTFTPEDIRDAMMSLVHMMRLLEDKLERHEYREKALGDQVKKMLLGLDKKHRALEPLKGMISRLDERLSNVETILLQKEEREKSTQKKTNEALESLQKSIQTLTTTVVTNMKPTKATIEDNLTTSEDTIDRRLDITDAKLDAVKIEMQGLKTSLNKDALRAVCLEFASDVNPFEKHISEAEKLLNRYELKLNEYNVTTKGQTDVVTLNEVSLADEAWHNEMAEVMKRQESEIKKIRQLLSDAESMWKDLSRKTDLQLSSNQTLEAIAKAVEDIKENEENAASKITKKVREMSEKLGGTNEDIQKSLTQSNTLTERAYGDISTSFETLRTEMQTLRKNEHVILATADNVIANKKHIDNAIHLILADVRELIHMQSKNTNRTVHERFDKIESSIVDNQVGAFTNITGKIESEMSQVWRQIGVMYSQLTANKVVLDKLSEQNDNYVNSSSTTMSKVKEEVDDISTRIVELGSNLNYALGRLSLVSQEFGQISSGLADVLGSLKGEILNVKTKLEEHDVADPGPGPHVILEKKTIPN</sequence>
<comment type="caution">
    <text evidence="1">The sequence shown here is derived from an EMBL/GenBank/DDBJ whole genome shotgun (WGS) entry which is preliminary data.</text>
</comment>
<name>A0ACC1CS67_9NEOP</name>